<name>A0A8K0HDH2_9ROSA</name>
<keyword evidence="2" id="KW-1185">Reference proteome</keyword>
<dbReference type="AlphaFoldDB" id="A0A8K0HDH2"/>
<proteinExistence type="predicted"/>
<comment type="caution">
    <text evidence="1">The sequence shown here is derived from an EMBL/GenBank/DDBJ whole genome shotgun (WGS) entry which is preliminary data.</text>
</comment>
<evidence type="ECO:0000313" key="1">
    <source>
        <dbReference type="EMBL" id="KAF3449849.1"/>
    </source>
</evidence>
<evidence type="ECO:0000313" key="2">
    <source>
        <dbReference type="Proteomes" id="UP000796880"/>
    </source>
</evidence>
<dbReference type="EMBL" id="VOIH02000003">
    <property type="protein sequence ID" value="KAF3449849.1"/>
    <property type="molecule type" value="Genomic_DNA"/>
</dbReference>
<sequence>MVPTVHEVPLIATVHPARGRKPSNIAPVVEDISSLPTHQLLPIASPIDVASPIMPNAYRPHSASSARTTTEGTSVEVRLYVMEEKISSIDSRLLCMDNILSSIDSRLSSMESKLDCLIKLFSSTYNTTGVQRAEGGVGVDDAHRTCDHRIDHATYHLVPPVSILSSPIMESEHSVQVFTHISDKKLAGGRRKRRCERTIESPYDSIVSKNTYTLLLMLNVKFCPSLDEVTQQDEHFINTSVDDQTVELFWITVGKDYLKDIKCSPNWLTGDQYMEVRLDFFNENMENYKFGEEMLEFLNERELVMNIKPCSSYDRVNFEIVQFIREVLSKFQ</sequence>
<dbReference type="Proteomes" id="UP000796880">
    <property type="component" value="Unassembled WGS sequence"/>
</dbReference>
<reference evidence="1" key="1">
    <citation type="submission" date="2020-03" db="EMBL/GenBank/DDBJ databases">
        <title>A high-quality chromosome-level genome assembly of a woody plant with both climbing and erect habits, Rhamnella rubrinervis.</title>
        <authorList>
            <person name="Lu Z."/>
            <person name="Yang Y."/>
            <person name="Zhu X."/>
            <person name="Sun Y."/>
        </authorList>
    </citation>
    <scope>NUCLEOTIDE SEQUENCE</scope>
    <source>
        <strain evidence="1">BYM</strain>
        <tissue evidence="1">Leaf</tissue>
    </source>
</reference>
<gene>
    <name evidence="1" type="ORF">FNV43_RR05928</name>
</gene>
<organism evidence="1 2">
    <name type="scientific">Rhamnella rubrinervis</name>
    <dbReference type="NCBI Taxonomy" id="2594499"/>
    <lineage>
        <taxon>Eukaryota</taxon>
        <taxon>Viridiplantae</taxon>
        <taxon>Streptophyta</taxon>
        <taxon>Embryophyta</taxon>
        <taxon>Tracheophyta</taxon>
        <taxon>Spermatophyta</taxon>
        <taxon>Magnoliopsida</taxon>
        <taxon>eudicotyledons</taxon>
        <taxon>Gunneridae</taxon>
        <taxon>Pentapetalae</taxon>
        <taxon>rosids</taxon>
        <taxon>fabids</taxon>
        <taxon>Rosales</taxon>
        <taxon>Rhamnaceae</taxon>
        <taxon>rhamnoid group</taxon>
        <taxon>Rhamneae</taxon>
        <taxon>Rhamnella</taxon>
    </lineage>
</organism>
<accession>A0A8K0HDH2</accession>
<protein>
    <submittedName>
        <fullName evidence="1">Uncharacterized protein</fullName>
    </submittedName>
</protein>